<comment type="caution">
    <text evidence="1">The sequence shown here is derived from an EMBL/GenBank/DDBJ whole genome shotgun (WGS) entry which is preliminary data.</text>
</comment>
<evidence type="ECO:0000313" key="1">
    <source>
        <dbReference type="EMBL" id="GAQ17317.1"/>
    </source>
</evidence>
<sequence>MIAVSIFEKYKTFKVEDIQGYSPQIGHLVSMMSYARYTTLKAVEGLTVEQLDFLPHQNGNSIGALLLHMAAVEFGFQVEFFDNRKPNERETDEWGAAYELGKLGRGQIKGNPLKFYIKKLEDVRSRTLEEFKSKQDEWLYEEAPWGGVSANNYFIWFHTFEDELNHRGQIRILRNTLPSNL</sequence>
<reference evidence="2" key="1">
    <citation type="submission" date="2015-07" db="EMBL/GenBank/DDBJ databases">
        <title>Draft Genome Sequence of Oceanobacillus picturae Heshi-B3 that Was Isolated from Fermented Rice Bran with Aging Salted Mackerel, Which Was Named Heshiko as Traditional Fermented Seafood in Japan.</title>
        <authorList>
            <person name="Akuzawa S."/>
            <person name="Nakagawa J."/>
            <person name="Kanekatsu T."/>
            <person name="Kanesaki Y."/>
            <person name="Suzuki T."/>
        </authorList>
    </citation>
    <scope>NUCLEOTIDE SEQUENCE [LARGE SCALE GENOMIC DNA]</scope>
    <source>
        <strain evidence="2">Heshi-B3</strain>
    </source>
</reference>
<dbReference type="Pfam" id="PF04978">
    <property type="entry name" value="MST"/>
    <property type="match status" value="1"/>
</dbReference>
<reference evidence="1 2" key="2">
    <citation type="journal article" date="2016" name="Genome Announc.">
        <title>Draft Genome Sequence of Oceanobacillus picturae Heshi-B3, Isolated from Fermented Rice Bran in a Traditional Japanese Seafood Dish.</title>
        <authorList>
            <person name="Akuzawa S."/>
            <person name="Nagaoka J."/>
            <person name="Kanekatsu M."/>
            <person name="Kanesaki Y."/>
            <person name="Suzuki T."/>
        </authorList>
    </citation>
    <scope>NUCLEOTIDE SEQUENCE [LARGE SCALE GENOMIC DNA]</scope>
    <source>
        <strain evidence="1 2">Heshi-B3</strain>
    </source>
</reference>
<dbReference type="Gene3D" id="1.20.120.450">
    <property type="entry name" value="dinb family like domain"/>
    <property type="match status" value="1"/>
</dbReference>
<dbReference type="SUPFAM" id="SSF109854">
    <property type="entry name" value="DinB/YfiT-like putative metalloenzymes"/>
    <property type="match status" value="1"/>
</dbReference>
<dbReference type="Proteomes" id="UP000052946">
    <property type="component" value="Unassembled WGS sequence"/>
</dbReference>
<dbReference type="EMBL" id="BBXV01000013">
    <property type="protein sequence ID" value="GAQ17317.1"/>
    <property type="molecule type" value="Genomic_DNA"/>
</dbReference>
<evidence type="ECO:0000313" key="2">
    <source>
        <dbReference type="Proteomes" id="UP000052946"/>
    </source>
</evidence>
<name>A0A0U9H3P1_9BACI</name>
<proteinExistence type="predicted"/>
<dbReference type="InterPro" id="IPR007061">
    <property type="entry name" value="MST-like"/>
</dbReference>
<dbReference type="AlphaFoldDB" id="A0A0U9H3P1"/>
<accession>A0A0U9H3P1</accession>
<organism evidence="1 2">
    <name type="scientific">Oceanobacillus picturae</name>
    <dbReference type="NCBI Taxonomy" id="171693"/>
    <lineage>
        <taxon>Bacteria</taxon>
        <taxon>Bacillati</taxon>
        <taxon>Bacillota</taxon>
        <taxon>Bacilli</taxon>
        <taxon>Bacillales</taxon>
        <taxon>Bacillaceae</taxon>
        <taxon>Oceanobacillus</taxon>
    </lineage>
</organism>
<dbReference type="InterPro" id="IPR034660">
    <property type="entry name" value="DinB/YfiT-like"/>
</dbReference>
<protein>
    <submittedName>
        <fullName evidence="1">DinB superfamily protein</fullName>
    </submittedName>
</protein>
<gene>
    <name evidence="1" type="ORF">OPHB3_1242</name>
</gene>